<dbReference type="AlphaFoldDB" id="A0A5B7CEJ2"/>
<accession>A0A5B7CEJ2</accession>
<name>A0A5B7CEJ2_PORTR</name>
<gene>
    <name evidence="1" type="ORF">E2C01_000602</name>
</gene>
<organism evidence="1 2">
    <name type="scientific">Portunus trituberculatus</name>
    <name type="common">Swimming crab</name>
    <name type="synonym">Neptunus trituberculatus</name>
    <dbReference type="NCBI Taxonomy" id="210409"/>
    <lineage>
        <taxon>Eukaryota</taxon>
        <taxon>Metazoa</taxon>
        <taxon>Ecdysozoa</taxon>
        <taxon>Arthropoda</taxon>
        <taxon>Crustacea</taxon>
        <taxon>Multicrustacea</taxon>
        <taxon>Malacostraca</taxon>
        <taxon>Eumalacostraca</taxon>
        <taxon>Eucarida</taxon>
        <taxon>Decapoda</taxon>
        <taxon>Pleocyemata</taxon>
        <taxon>Brachyura</taxon>
        <taxon>Eubrachyura</taxon>
        <taxon>Portunoidea</taxon>
        <taxon>Portunidae</taxon>
        <taxon>Portuninae</taxon>
        <taxon>Portunus</taxon>
    </lineage>
</organism>
<protein>
    <submittedName>
        <fullName evidence="1">Uncharacterized protein</fullName>
    </submittedName>
</protein>
<dbReference type="Proteomes" id="UP000324222">
    <property type="component" value="Unassembled WGS sequence"/>
</dbReference>
<evidence type="ECO:0000313" key="2">
    <source>
        <dbReference type="Proteomes" id="UP000324222"/>
    </source>
</evidence>
<comment type="caution">
    <text evidence="1">The sequence shown here is derived from an EMBL/GenBank/DDBJ whole genome shotgun (WGS) entry which is preliminary data.</text>
</comment>
<proteinExistence type="predicted"/>
<evidence type="ECO:0000313" key="1">
    <source>
        <dbReference type="EMBL" id="MPC08032.1"/>
    </source>
</evidence>
<reference evidence="1 2" key="1">
    <citation type="submission" date="2019-05" db="EMBL/GenBank/DDBJ databases">
        <title>Another draft genome of Portunus trituberculatus and its Hox gene families provides insights of decapod evolution.</title>
        <authorList>
            <person name="Jeong J.-H."/>
            <person name="Song I."/>
            <person name="Kim S."/>
            <person name="Choi T."/>
            <person name="Kim D."/>
            <person name="Ryu S."/>
            <person name="Kim W."/>
        </authorList>
    </citation>
    <scope>NUCLEOTIDE SEQUENCE [LARGE SCALE GENOMIC DNA]</scope>
    <source>
        <tissue evidence="1">Muscle</tissue>
    </source>
</reference>
<dbReference type="EMBL" id="VSRR010000015">
    <property type="protein sequence ID" value="MPC08032.1"/>
    <property type="molecule type" value="Genomic_DNA"/>
</dbReference>
<sequence length="67" mass="7430">MRTYHLYSCGTVKAEPVPRIGTGSQRFLVEPVESVPVQLYYSVVTDMSLRADYCDASSAICDGTTYM</sequence>
<keyword evidence="2" id="KW-1185">Reference proteome</keyword>